<name>A0A7S3JRR8_9STRA</name>
<evidence type="ECO:0000313" key="3">
    <source>
        <dbReference type="EMBL" id="CAE0362783.1"/>
    </source>
</evidence>
<dbReference type="EMBL" id="HBIJ01005012">
    <property type="protein sequence ID" value="CAE0362783.1"/>
    <property type="molecule type" value="Transcribed_RNA"/>
</dbReference>
<sequence>MKVYSVLIFVMIRHLAHGDETSRSMKDPVVRHDVKQCGQYLCPAYPSAAETYIMNGCQGDFQAASTLDSQFATTVEVGIDSKTLTSFASAAALVAVILGFVAGTNRVSRRQGYLPVRGKPDPDF</sequence>
<reference evidence="3" key="1">
    <citation type="submission" date="2021-01" db="EMBL/GenBank/DDBJ databases">
        <authorList>
            <person name="Corre E."/>
            <person name="Pelletier E."/>
            <person name="Niang G."/>
            <person name="Scheremetjew M."/>
            <person name="Finn R."/>
            <person name="Kale V."/>
            <person name="Holt S."/>
            <person name="Cochrane G."/>
            <person name="Meng A."/>
            <person name="Brown T."/>
            <person name="Cohen L."/>
        </authorList>
    </citation>
    <scope>NUCLEOTIDE SEQUENCE</scope>
    <source>
        <strain evidence="3">CCMP1510</strain>
    </source>
</reference>
<keyword evidence="1" id="KW-0472">Membrane</keyword>
<evidence type="ECO:0000256" key="1">
    <source>
        <dbReference type="SAM" id="Phobius"/>
    </source>
</evidence>
<keyword evidence="1" id="KW-0812">Transmembrane</keyword>
<feature type="signal peptide" evidence="2">
    <location>
        <begin position="1"/>
        <end position="18"/>
    </location>
</feature>
<accession>A0A7S3JRR8</accession>
<organism evidence="3">
    <name type="scientific">Aureoumbra lagunensis</name>
    <dbReference type="NCBI Taxonomy" id="44058"/>
    <lineage>
        <taxon>Eukaryota</taxon>
        <taxon>Sar</taxon>
        <taxon>Stramenopiles</taxon>
        <taxon>Ochrophyta</taxon>
        <taxon>Pelagophyceae</taxon>
        <taxon>Pelagomonadales</taxon>
        <taxon>Aureoumbra</taxon>
    </lineage>
</organism>
<dbReference type="AlphaFoldDB" id="A0A7S3JRR8"/>
<feature type="transmembrane region" description="Helical" evidence="1">
    <location>
        <begin position="84"/>
        <end position="103"/>
    </location>
</feature>
<proteinExistence type="predicted"/>
<evidence type="ECO:0000256" key="2">
    <source>
        <dbReference type="SAM" id="SignalP"/>
    </source>
</evidence>
<gene>
    <name evidence="3" type="ORF">ALAG00032_LOCUS3524</name>
</gene>
<keyword evidence="1" id="KW-1133">Transmembrane helix</keyword>
<feature type="chain" id="PRO_5031236929" evidence="2">
    <location>
        <begin position="19"/>
        <end position="124"/>
    </location>
</feature>
<keyword evidence="2" id="KW-0732">Signal</keyword>
<protein>
    <submittedName>
        <fullName evidence="3">Uncharacterized protein</fullName>
    </submittedName>
</protein>